<dbReference type="InterPro" id="IPR041369">
    <property type="entry name" value="TrmO_C"/>
</dbReference>
<comment type="caution">
    <text evidence="5">The sequence shown here is derived from an EMBL/GenBank/DDBJ whole genome shotgun (WGS) entry which is preliminary data.</text>
</comment>
<keyword evidence="6" id="KW-1185">Reference proteome</keyword>
<keyword evidence="5" id="KW-0808">Transferase</keyword>
<dbReference type="GO" id="GO:0089715">
    <property type="term" value="F:tRNA (L-threonylcarbamoyladenosine(37)-C2) methyltransferase activity"/>
    <property type="evidence" value="ECO:0007669"/>
    <property type="project" value="TreeGrafter"/>
</dbReference>
<comment type="similarity">
    <text evidence="2">Belongs to the tRNA methyltransferase O family.</text>
</comment>
<gene>
    <name evidence="5" type="primary">tsaA</name>
    <name evidence="5" type="ORF">FCS21_12380</name>
</gene>
<evidence type="ECO:0000313" key="5">
    <source>
        <dbReference type="EMBL" id="TMM43730.1"/>
    </source>
</evidence>
<dbReference type="EMBL" id="SZVP01000013">
    <property type="protein sequence ID" value="TMM43730.1"/>
    <property type="molecule type" value="Genomic_DNA"/>
</dbReference>
<evidence type="ECO:0000313" key="6">
    <source>
        <dbReference type="Proteomes" id="UP000307702"/>
    </source>
</evidence>
<dbReference type="CDD" id="cd09281">
    <property type="entry name" value="UPF0066"/>
    <property type="match status" value="1"/>
</dbReference>
<sequence>MSINCEGFAQNKSNRQSKKLSEKPNQIKEQNQAYTFNAIGVIESPYQEKFAIPRQPNLVTAAKGKVVLIGDANNHELVRDIEQFSHLWLLFVFHGTQEQGWKPLVRPPRLGGNVKTGVLATRSTFRPNPIGMSVVKLDKVVTKNQQTILHISGLDLLNATPIIDIKPYVPYSDAIVDAKAGFAQQQPDTSLSVVFSEQAQADLLHYKQHNSELALLIEQVLKQDPRPAYKRGKADDKLYGMSLYDLNIQWRFTTLDSVLVVNITQANAS</sequence>
<dbReference type="SUPFAM" id="SSF118196">
    <property type="entry name" value="YaeB-like"/>
    <property type="match status" value="1"/>
</dbReference>
<accession>A0A8H2JN01</accession>
<dbReference type="PANTHER" id="PTHR12818">
    <property type="entry name" value="TRNA (ADENINE(37)-N6)-METHYLTRANSFERASE"/>
    <property type="match status" value="1"/>
</dbReference>
<protein>
    <submittedName>
        <fullName evidence="5">tRNA (N6-threonylcarbamoyladenosine(37)-N6)-methyltransferase TrmO</fullName>
    </submittedName>
</protein>
<dbReference type="GO" id="GO:0032259">
    <property type="term" value="P:methylation"/>
    <property type="evidence" value="ECO:0007669"/>
    <property type="project" value="UniProtKB-KW"/>
</dbReference>
<evidence type="ECO:0000256" key="1">
    <source>
        <dbReference type="ARBA" id="ARBA00022691"/>
    </source>
</evidence>
<dbReference type="Proteomes" id="UP000307702">
    <property type="component" value="Unassembled WGS sequence"/>
</dbReference>
<dbReference type="PROSITE" id="PS51668">
    <property type="entry name" value="TSAA_2"/>
    <property type="match status" value="1"/>
</dbReference>
<proteinExistence type="inferred from homology"/>
<name>A0A8H2JN01_9GAMM</name>
<feature type="region of interest" description="Disordered" evidence="3">
    <location>
        <begin position="1"/>
        <end position="25"/>
    </location>
</feature>
<dbReference type="FunFam" id="2.40.30.70:FF:000001">
    <property type="entry name" value="tRNA (N6-threonylcarbamoyladenosine(37)-N6)-methyltransferase TrmO"/>
    <property type="match status" value="1"/>
</dbReference>
<evidence type="ECO:0000256" key="2">
    <source>
        <dbReference type="ARBA" id="ARBA00033753"/>
    </source>
</evidence>
<dbReference type="PANTHER" id="PTHR12818:SF0">
    <property type="entry name" value="TRNA (ADENINE(37)-N6)-METHYLTRANSFERASE"/>
    <property type="match status" value="1"/>
</dbReference>
<keyword evidence="1" id="KW-0949">S-adenosyl-L-methionine</keyword>
<dbReference type="NCBIfam" id="TIGR00104">
    <property type="entry name" value="tRNA_TsaA"/>
    <property type="match status" value="1"/>
</dbReference>
<reference evidence="5 6" key="1">
    <citation type="submission" date="2019-05" db="EMBL/GenBank/DDBJ databases">
        <title>Colwellia ponticola sp. nov., isolated from seawater.</title>
        <authorList>
            <person name="Yoon J.-H."/>
        </authorList>
    </citation>
    <scope>NUCLEOTIDE SEQUENCE [LARGE SCALE GENOMIC DNA]</scope>
    <source>
        <strain evidence="5 6">OISW-25</strain>
    </source>
</reference>
<dbReference type="Pfam" id="PF18389">
    <property type="entry name" value="TrmO_C"/>
    <property type="match status" value="1"/>
</dbReference>
<evidence type="ECO:0000259" key="4">
    <source>
        <dbReference type="PROSITE" id="PS51668"/>
    </source>
</evidence>
<dbReference type="AlphaFoldDB" id="A0A8H2JN01"/>
<evidence type="ECO:0000256" key="3">
    <source>
        <dbReference type="SAM" id="MobiDB-lite"/>
    </source>
</evidence>
<dbReference type="InterPro" id="IPR023370">
    <property type="entry name" value="TrmO-like_N"/>
</dbReference>
<dbReference type="RefSeq" id="WP_138623856.1">
    <property type="nucleotide sequence ID" value="NZ_SZVP01000013.1"/>
</dbReference>
<organism evidence="5 6">
    <name type="scientific">Colwellia ponticola</name>
    <dbReference type="NCBI Taxonomy" id="2304625"/>
    <lineage>
        <taxon>Bacteria</taxon>
        <taxon>Pseudomonadati</taxon>
        <taxon>Pseudomonadota</taxon>
        <taxon>Gammaproteobacteria</taxon>
        <taxon>Alteromonadales</taxon>
        <taxon>Colwelliaceae</taxon>
        <taxon>Colwellia</taxon>
    </lineage>
</organism>
<dbReference type="InterPro" id="IPR036414">
    <property type="entry name" value="YaeB_N_sf"/>
</dbReference>
<dbReference type="Gene3D" id="3.30.2310.10">
    <property type="entry name" value="YaeB-like"/>
    <property type="match status" value="1"/>
</dbReference>
<dbReference type="InterPro" id="IPR040372">
    <property type="entry name" value="YaeB-like"/>
</dbReference>
<dbReference type="InterPro" id="IPR036413">
    <property type="entry name" value="YaeB-like_sf"/>
</dbReference>
<dbReference type="Gene3D" id="2.40.30.70">
    <property type="entry name" value="YaeB-like"/>
    <property type="match status" value="1"/>
</dbReference>
<dbReference type="Pfam" id="PF01980">
    <property type="entry name" value="TrmO_N"/>
    <property type="match status" value="1"/>
</dbReference>
<dbReference type="OrthoDB" id="9804309at2"/>
<keyword evidence="5" id="KW-0489">Methyltransferase</keyword>
<feature type="domain" description="TsaA-like" evidence="4">
    <location>
        <begin position="36"/>
        <end position="177"/>
    </location>
</feature>